<sequence>MAVCAQAQTAIIALTLETRQTPAFQGNSRIPSHATCGRRIERRSASFDLLTSPA</sequence>
<dbReference type="Proteomes" id="UP000019146">
    <property type="component" value="Chromosome 1"/>
</dbReference>
<organism evidence="1 2">
    <name type="scientific">Paraburkholderia caribensis MBA4</name>
    <dbReference type="NCBI Taxonomy" id="1323664"/>
    <lineage>
        <taxon>Bacteria</taxon>
        <taxon>Pseudomonadati</taxon>
        <taxon>Pseudomonadota</taxon>
        <taxon>Betaproteobacteria</taxon>
        <taxon>Burkholderiales</taxon>
        <taxon>Burkholderiaceae</taxon>
        <taxon>Paraburkholderia</taxon>
    </lineage>
</organism>
<reference evidence="1 2" key="1">
    <citation type="journal article" date="2014" name="Genome Announc.">
        <title>Draft Genome Sequence of the Haloacid-Degrading Burkholderia caribensis Strain MBA4.</title>
        <authorList>
            <person name="Pan Y."/>
            <person name="Kong K.F."/>
            <person name="Tsang J.S."/>
        </authorList>
    </citation>
    <scope>NUCLEOTIDE SEQUENCE [LARGE SCALE GENOMIC DNA]</scope>
    <source>
        <strain evidence="1 2">MBA4</strain>
    </source>
</reference>
<name>A0A0P0RCL2_9BURK</name>
<protein>
    <submittedName>
        <fullName evidence="1">Uncharacterized protein</fullName>
    </submittedName>
</protein>
<dbReference type="KEGG" id="bcai:K788_0003376"/>
<evidence type="ECO:0000313" key="2">
    <source>
        <dbReference type="Proteomes" id="UP000019146"/>
    </source>
</evidence>
<evidence type="ECO:0000313" key="1">
    <source>
        <dbReference type="EMBL" id="ALL66040.1"/>
    </source>
</evidence>
<dbReference type="EMBL" id="CP012746">
    <property type="protein sequence ID" value="ALL66040.1"/>
    <property type="molecule type" value="Genomic_DNA"/>
</dbReference>
<gene>
    <name evidence="1" type="ORF">K788_0003376</name>
</gene>
<accession>A0A0P0RCL2</accession>
<dbReference type="AlphaFoldDB" id="A0A0P0RCL2"/>
<proteinExistence type="predicted"/>